<dbReference type="EMBL" id="JACCHL010000001">
    <property type="protein sequence ID" value="NYH52015.1"/>
    <property type="molecule type" value="Genomic_DNA"/>
</dbReference>
<evidence type="ECO:0000313" key="2">
    <source>
        <dbReference type="Proteomes" id="UP000584931"/>
    </source>
</evidence>
<dbReference type="InterPro" id="IPR029074">
    <property type="entry name" value="Imm49"/>
</dbReference>
<dbReference type="Pfam" id="PF15575">
    <property type="entry name" value="Imm49"/>
    <property type="match status" value="1"/>
</dbReference>
<dbReference type="Proteomes" id="UP000584931">
    <property type="component" value="Unassembled WGS sequence"/>
</dbReference>
<gene>
    <name evidence="1" type="ORF">HNR06_001604</name>
</gene>
<dbReference type="AlphaFoldDB" id="A0A7Y9XC26"/>
<sequence>MEFKMESRGKKIRRFEQDSSNAEMALWPVYRVAELSLLPDPEAARVETWESWAIAMQLHSAVFAVSEAEEGSEVACLIDHEVRTLKAPGLLHCADPSNWRTAFRLAVICRDNTRAEALCHIPVERLRQAAERGGVEHNEYTYHWVAALQAYVNGTDDLVSELRSAMDLSDPRRAAFGGEALDLFVLPRIEVFRHLLTSDADKFNEALVQALETFNHCYTREEDPNDLDGIVPLSPGHGVPGP</sequence>
<accession>A0A7Y9XC26</accession>
<dbReference type="RefSeq" id="WP_179809647.1">
    <property type="nucleotide sequence ID" value="NZ_JACCHL010000001.1"/>
</dbReference>
<proteinExistence type="predicted"/>
<name>A0A7Y9XC26_9ACTN</name>
<reference evidence="1 2" key="1">
    <citation type="submission" date="2020-07" db="EMBL/GenBank/DDBJ databases">
        <title>Sequencing the genomes of 1000 actinobacteria strains.</title>
        <authorList>
            <person name="Klenk H.-P."/>
        </authorList>
    </citation>
    <scope>NUCLEOTIDE SEQUENCE [LARGE SCALE GENOMIC DNA]</scope>
    <source>
        <strain evidence="1 2">DSM 45278</strain>
    </source>
</reference>
<protein>
    <submittedName>
        <fullName evidence="1">Uncharacterized protein</fullName>
    </submittedName>
</protein>
<organism evidence="1 2">
    <name type="scientific">Nocardiopsis sinuspersici</name>
    <dbReference type="NCBI Taxonomy" id="501010"/>
    <lineage>
        <taxon>Bacteria</taxon>
        <taxon>Bacillati</taxon>
        <taxon>Actinomycetota</taxon>
        <taxon>Actinomycetes</taxon>
        <taxon>Streptosporangiales</taxon>
        <taxon>Nocardiopsidaceae</taxon>
        <taxon>Nocardiopsis</taxon>
    </lineage>
</organism>
<comment type="caution">
    <text evidence="1">The sequence shown here is derived from an EMBL/GenBank/DDBJ whole genome shotgun (WGS) entry which is preliminary data.</text>
</comment>
<evidence type="ECO:0000313" key="1">
    <source>
        <dbReference type="EMBL" id="NYH52015.1"/>
    </source>
</evidence>